<accession>A0AAD6W8C0</accession>
<gene>
    <name evidence="1" type="ORF">NC653_011780</name>
</gene>
<evidence type="ECO:0000313" key="2">
    <source>
        <dbReference type="Proteomes" id="UP001164929"/>
    </source>
</evidence>
<dbReference type="Proteomes" id="UP001164929">
    <property type="component" value="Chromosome 4"/>
</dbReference>
<proteinExistence type="predicted"/>
<evidence type="ECO:0000313" key="1">
    <source>
        <dbReference type="EMBL" id="KAJ7001464.1"/>
    </source>
</evidence>
<reference evidence="1 2" key="1">
    <citation type="journal article" date="2023" name="Mol. Ecol. Resour.">
        <title>Chromosome-level genome assembly of a triploid poplar Populus alba 'Berolinensis'.</title>
        <authorList>
            <person name="Chen S."/>
            <person name="Yu Y."/>
            <person name="Wang X."/>
            <person name="Wang S."/>
            <person name="Zhang T."/>
            <person name="Zhou Y."/>
            <person name="He R."/>
            <person name="Meng N."/>
            <person name="Wang Y."/>
            <person name="Liu W."/>
            <person name="Liu Z."/>
            <person name="Liu J."/>
            <person name="Guo Q."/>
            <person name="Huang H."/>
            <person name="Sederoff R.R."/>
            <person name="Wang G."/>
            <person name="Qu G."/>
            <person name="Chen S."/>
        </authorList>
    </citation>
    <scope>NUCLEOTIDE SEQUENCE [LARGE SCALE GENOMIC DNA]</scope>
    <source>
        <strain evidence="1">SC-2020</strain>
    </source>
</reference>
<name>A0AAD6W8C0_9ROSI</name>
<dbReference type="EMBL" id="JAQIZT010000004">
    <property type="protein sequence ID" value="KAJ7001464.1"/>
    <property type="molecule type" value="Genomic_DNA"/>
</dbReference>
<dbReference type="AlphaFoldDB" id="A0AAD6W8C0"/>
<protein>
    <submittedName>
        <fullName evidence="1">Amino acid permease 3-like</fullName>
    </submittedName>
</protein>
<keyword evidence="2" id="KW-1185">Reference proteome</keyword>
<sequence>MGYAAFVNYAPGNLLTGFGSTTPVVYKTLPMLQSSFTLLVPIRSIAHRDAYFSEEDWAMDEPVARASDFQYELPRDRCSCWLCCRDCVESLNLQAF</sequence>
<organism evidence="1 2">
    <name type="scientific">Populus alba x Populus x berolinensis</name>
    <dbReference type="NCBI Taxonomy" id="444605"/>
    <lineage>
        <taxon>Eukaryota</taxon>
        <taxon>Viridiplantae</taxon>
        <taxon>Streptophyta</taxon>
        <taxon>Embryophyta</taxon>
        <taxon>Tracheophyta</taxon>
        <taxon>Spermatophyta</taxon>
        <taxon>Magnoliopsida</taxon>
        <taxon>eudicotyledons</taxon>
        <taxon>Gunneridae</taxon>
        <taxon>Pentapetalae</taxon>
        <taxon>rosids</taxon>
        <taxon>fabids</taxon>
        <taxon>Malpighiales</taxon>
        <taxon>Salicaceae</taxon>
        <taxon>Saliceae</taxon>
        <taxon>Populus</taxon>
    </lineage>
</organism>
<comment type="caution">
    <text evidence="1">The sequence shown here is derived from an EMBL/GenBank/DDBJ whole genome shotgun (WGS) entry which is preliminary data.</text>
</comment>